<accession>A0AAE1MII2</accession>
<dbReference type="Proteomes" id="UP001293593">
    <property type="component" value="Unassembled WGS sequence"/>
</dbReference>
<proteinExistence type="predicted"/>
<keyword evidence="3" id="KW-1185">Reference proteome</keyword>
<organism evidence="2 3">
    <name type="scientific">Acacia crassicarpa</name>
    <name type="common">northern wattle</name>
    <dbReference type="NCBI Taxonomy" id="499986"/>
    <lineage>
        <taxon>Eukaryota</taxon>
        <taxon>Viridiplantae</taxon>
        <taxon>Streptophyta</taxon>
        <taxon>Embryophyta</taxon>
        <taxon>Tracheophyta</taxon>
        <taxon>Spermatophyta</taxon>
        <taxon>Magnoliopsida</taxon>
        <taxon>eudicotyledons</taxon>
        <taxon>Gunneridae</taxon>
        <taxon>Pentapetalae</taxon>
        <taxon>rosids</taxon>
        <taxon>fabids</taxon>
        <taxon>Fabales</taxon>
        <taxon>Fabaceae</taxon>
        <taxon>Caesalpinioideae</taxon>
        <taxon>mimosoid clade</taxon>
        <taxon>Acacieae</taxon>
        <taxon>Acacia</taxon>
    </lineage>
</organism>
<gene>
    <name evidence="2" type="ORF">QN277_022213</name>
</gene>
<dbReference type="PANTHER" id="PTHR35488:SF4">
    <property type="entry name" value="DUF4005 DOMAIN-CONTAINING PROTEIN"/>
    <property type="match status" value="1"/>
</dbReference>
<comment type="caution">
    <text evidence="2">The sequence shown here is derived from an EMBL/GenBank/DDBJ whole genome shotgun (WGS) entry which is preliminary data.</text>
</comment>
<sequence>MMMKSPTHSKSEASYYDEYGFDLQEDFSQFLEEARKYEMTEAKVKSSSSVYPESGGGGKREESSDKEKEKKSGKKKKKSWKSAVISWWKSEKKSKPKTNNNNNINSEETKGSFGKKQSHVSGPIYNSGKAPDTKKQWRPNSGPLITSLFLKKENHNEIPYVCLQQQNSPQDFHTQNYGPLYTVS</sequence>
<dbReference type="AlphaFoldDB" id="A0AAE1MII2"/>
<dbReference type="EMBL" id="JAWXYG010000006">
    <property type="protein sequence ID" value="KAK4269002.1"/>
    <property type="molecule type" value="Genomic_DNA"/>
</dbReference>
<feature type="compositionally biased region" description="Basic and acidic residues" evidence="1">
    <location>
        <begin position="58"/>
        <end position="70"/>
    </location>
</feature>
<feature type="compositionally biased region" description="Low complexity" evidence="1">
    <location>
        <begin position="97"/>
        <end position="106"/>
    </location>
</feature>
<protein>
    <submittedName>
        <fullName evidence="2">Uncharacterized protein</fullName>
    </submittedName>
</protein>
<evidence type="ECO:0000256" key="1">
    <source>
        <dbReference type="SAM" id="MobiDB-lite"/>
    </source>
</evidence>
<reference evidence="2" key="1">
    <citation type="submission" date="2023-10" db="EMBL/GenBank/DDBJ databases">
        <title>Chromosome-level genome of the transformable northern wattle, Acacia crassicarpa.</title>
        <authorList>
            <person name="Massaro I."/>
            <person name="Sinha N.R."/>
            <person name="Poethig S."/>
            <person name="Leichty A.R."/>
        </authorList>
    </citation>
    <scope>NUCLEOTIDE SEQUENCE</scope>
    <source>
        <strain evidence="2">Acra3RX</strain>
        <tissue evidence="2">Leaf</tissue>
    </source>
</reference>
<evidence type="ECO:0000313" key="3">
    <source>
        <dbReference type="Proteomes" id="UP001293593"/>
    </source>
</evidence>
<evidence type="ECO:0000313" key="2">
    <source>
        <dbReference type="EMBL" id="KAK4269002.1"/>
    </source>
</evidence>
<name>A0AAE1MII2_9FABA</name>
<dbReference type="PANTHER" id="PTHR35488">
    <property type="entry name" value="OS05G0358900 PROTEIN-RELATED"/>
    <property type="match status" value="1"/>
</dbReference>
<feature type="region of interest" description="Disordered" evidence="1">
    <location>
        <begin position="39"/>
        <end position="140"/>
    </location>
</feature>
<feature type="compositionally biased region" description="Basic residues" evidence="1">
    <location>
        <begin position="71"/>
        <end position="80"/>
    </location>
</feature>